<organism evidence="1 2">
    <name type="scientific">Paenibacillus albidus</name>
    <dbReference type="NCBI Taxonomy" id="2041023"/>
    <lineage>
        <taxon>Bacteria</taxon>
        <taxon>Bacillati</taxon>
        <taxon>Bacillota</taxon>
        <taxon>Bacilli</taxon>
        <taxon>Bacillales</taxon>
        <taxon>Paenibacillaceae</taxon>
        <taxon>Paenibacillus</taxon>
    </lineage>
</organism>
<evidence type="ECO:0000313" key="2">
    <source>
        <dbReference type="Proteomes" id="UP000637643"/>
    </source>
</evidence>
<name>A0A917LCV0_9BACL</name>
<comment type="caution">
    <text evidence="1">The sequence shown here is derived from an EMBL/GenBank/DDBJ whole genome shotgun (WGS) entry which is preliminary data.</text>
</comment>
<reference evidence="1" key="2">
    <citation type="submission" date="2020-09" db="EMBL/GenBank/DDBJ databases">
        <authorList>
            <person name="Sun Q."/>
            <person name="Zhou Y."/>
        </authorList>
    </citation>
    <scope>NUCLEOTIDE SEQUENCE</scope>
    <source>
        <strain evidence="1">CGMCC 1.16134</strain>
    </source>
</reference>
<dbReference type="AlphaFoldDB" id="A0A917LCV0"/>
<reference evidence="1" key="1">
    <citation type="journal article" date="2014" name="Int. J. Syst. Evol. Microbiol.">
        <title>Complete genome sequence of Corynebacterium casei LMG S-19264T (=DSM 44701T), isolated from a smear-ripened cheese.</title>
        <authorList>
            <consortium name="US DOE Joint Genome Institute (JGI-PGF)"/>
            <person name="Walter F."/>
            <person name="Albersmeier A."/>
            <person name="Kalinowski J."/>
            <person name="Ruckert C."/>
        </authorList>
    </citation>
    <scope>NUCLEOTIDE SEQUENCE</scope>
    <source>
        <strain evidence="1">CGMCC 1.16134</strain>
    </source>
</reference>
<protein>
    <submittedName>
        <fullName evidence="1">Uncharacterized protein</fullName>
    </submittedName>
</protein>
<accession>A0A917LCV0</accession>
<dbReference type="Proteomes" id="UP000637643">
    <property type="component" value="Unassembled WGS sequence"/>
</dbReference>
<proteinExistence type="predicted"/>
<keyword evidence="2" id="KW-1185">Reference proteome</keyword>
<dbReference type="EMBL" id="BMKR01000069">
    <property type="protein sequence ID" value="GGG14169.1"/>
    <property type="molecule type" value="Genomic_DNA"/>
</dbReference>
<gene>
    <name evidence="1" type="ORF">GCM10010912_68240</name>
</gene>
<evidence type="ECO:0000313" key="1">
    <source>
        <dbReference type="EMBL" id="GGG14169.1"/>
    </source>
</evidence>
<sequence>MRVKCDCCGTEQFIKDFKFDKYYREDFEKAKMVLCDRNVCAKSQIKMPKGYIRQIFWLGG</sequence>